<accession>A0A1P8KJA6</accession>
<dbReference type="InterPro" id="IPR000014">
    <property type="entry name" value="PAS"/>
</dbReference>
<proteinExistence type="predicted"/>
<keyword evidence="3" id="KW-1185">Reference proteome</keyword>
<organism evidence="2 3">
    <name type="scientific">Poseidonibacter parvus</name>
    <dbReference type="NCBI Taxonomy" id="1850254"/>
    <lineage>
        <taxon>Bacteria</taxon>
        <taxon>Pseudomonadati</taxon>
        <taxon>Campylobacterota</taxon>
        <taxon>Epsilonproteobacteria</taxon>
        <taxon>Campylobacterales</taxon>
        <taxon>Arcobacteraceae</taxon>
        <taxon>Poseidonibacter</taxon>
    </lineage>
</organism>
<dbReference type="AlphaFoldDB" id="A0A1P8KJA6"/>
<dbReference type="Gene3D" id="3.30.450.20">
    <property type="entry name" value="PAS domain"/>
    <property type="match status" value="1"/>
</dbReference>
<dbReference type="EMBL" id="CP019070">
    <property type="protein sequence ID" value="APW64640.1"/>
    <property type="molecule type" value="Genomic_DNA"/>
</dbReference>
<evidence type="ECO:0000313" key="3">
    <source>
        <dbReference type="Proteomes" id="UP000186074"/>
    </source>
</evidence>
<dbReference type="KEGG" id="alp:LPB137_01680"/>
<reference evidence="2 3" key="1">
    <citation type="submission" date="2017-01" db="EMBL/GenBank/DDBJ databases">
        <title>Genome sequencing of Arcobacter sp. LPB0137.</title>
        <authorList>
            <person name="Lee G.-W."/>
            <person name="Yi H."/>
        </authorList>
    </citation>
    <scope>NUCLEOTIDE SEQUENCE [LARGE SCALE GENOMIC DNA]</scope>
    <source>
        <strain evidence="2 3">LPB0137</strain>
    </source>
</reference>
<evidence type="ECO:0000259" key="1">
    <source>
        <dbReference type="Pfam" id="PF08447"/>
    </source>
</evidence>
<dbReference type="STRING" id="1850254.LPB137_01680"/>
<name>A0A1P8KJA6_9BACT</name>
<dbReference type="Pfam" id="PF08447">
    <property type="entry name" value="PAS_3"/>
    <property type="match status" value="1"/>
</dbReference>
<sequence>MEKEMILDDFAFLVSETDEKGLINFANDDFCNLAEYSVDELIGKPHNIVRHKDMPKAAFKDLWETVQRDEVWSGFVKNSTKSGNYYWVFATVFPTITSDGKKGFLSCRRKATREEIEEHTQLYKDLILKEK</sequence>
<dbReference type="CDD" id="cd00130">
    <property type="entry name" value="PAS"/>
    <property type="match status" value="1"/>
</dbReference>
<gene>
    <name evidence="2" type="ORF">LPB137_01680</name>
</gene>
<dbReference type="InterPro" id="IPR013655">
    <property type="entry name" value="PAS_fold_3"/>
</dbReference>
<dbReference type="RefSeq" id="WP_076083528.1">
    <property type="nucleotide sequence ID" value="NZ_CP019070.1"/>
</dbReference>
<dbReference type="SUPFAM" id="SSF55785">
    <property type="entry name" value="PYP-like sensor domain (PAS domain)"/>
    <property type="match status" value="1"/>
</dbReference>
<dbReference type="InterPro" id="IPR035965">
    <property type="entry name" value="PAS-like_dom_sf"/>
</dbReference>
<dbReference type="NCBIfam" id="TIGR00229">
    <property type="entry name" value="sensory_box"/>
    <property type="match status" value="1"/>
</dbReference>
<dbReference type="OrthoDB" id="9806477at2"/>
<feature type="domain" description="PAS fold-3" evidence="1">
    <location>
        <begin position="25"/>
        <end position="104"/>
    </location>
</feature>
<dbReference type="Proteomes" id="UP000186074">
    <property type="component" value="Chromosome"/>
</dbReference>
<evidence type="ECO:0000313" key="2">
    <source>
        <dbReference type="EMBL" id="APW64640.1"/>
    </source>
</evidence>
<protein>
    <submittedName>
        <fullName evidence="2">PAS sensor domain-containing protein</fullName>
    </submittedName>
</protein>